<proteinExistence type="predicted"/>
<keyword evidence="2" id="KW-0378">Hydrolase</keyword>
<evidence type="ECO:0000259" key="1">
    <source>
        <dbReference type="PROSITE" id="PS51462"/>
    </source>
</evidence>
<dbReference type="CDD" id="cd03674">
    <property type="entry name" value="NUDIX_Hydrolase"/>
    <property type="match status" value="1"/>
</dbReference>
<dbReference type="GO" id="GO:0016787">
    <property type="term" value="F:hydrolase activity"/>
    <property type="evidence" value="ECO:0007669"/>
    <property type="project" value="UniProtKB-KW"/>
</dbReference>
<evidence type="ECO:0000313" key="2">
    <source>
        <dbReference type="EMBL" id="MDZ5761688.1"/>
    </source>
</evidence>
<accession>A0ABU5L6C8</accession>
<dbReference type="RefSeq" id="WP_322497201.1">
    <property type="nucleotide sequence ID" value="NZ_JARGYT010000001.1"/>
</dbReference>
<evidence type="ECO:0000313" key="3">
    <source>
        <dbReference type="Proteomes" id="UP001293791"/>
    </source>
</evidence>
<reference evidence="2 3" key="1">
    <citation type="submission" date="2023-02" db="EMBL/GenBank/DDBJ databases">
        <title>Host association and intracellularity evolved multiple times independently in the Rickettsiales.</title>
        <authorList>
            <person name="Castelli M."/>
            <person name="Nardi T."/>
            <person name="Gammuto L."/>
            <person name="Bellinzona G."/>
            <person name="Sabaneyeva E."/>
            <person name="Potekhin A."/>
            <person name="Serra V."/>
            <person name="Petroni G."/>
            <person name="Sassera D."/>
        </authorList>
    </citation>
    <scope>NUCLEOTIDE SEQUENCE [LARGE SCALE GENOMIC DNA]</scope>
    <source>
        <strain evidence="2 3">BOD18</strain>
    </source>
</reference>
<dbReference type="InterPro" id="IPR000086">
    <property type="entry name" value="NUDIX_hydrolase_dom"/>
</dbReference>
<gene>
    <name evidence="2" type="ORF">Cyrtocomes_00045</name>
</gene>
<organism evidence="2 3">
    <name type="scientific">Candidatus Cyrtobacter comes</name>
    <dbReference type="NCBI Taxonomy" id="675776"/>
    <lineage>
        <taxon>Bacteria</taxon>
        <taxon>Pseudomonadati</taxon>
        <taxon>Pseudomonadota</taxon>
        <taxon>Alphaproteobacteria</taxon>
        <taxon>Rickettsiales</taxon>
        <taxon>Candidatus Midichloriaceae</taxon>
        <taxon>Candidatus Cyrtobacter</taxon>
    </lineage>
</organism>
<sequence length="182" mass="21079">MDSRYQLLKTLSEYTCSSIQEKTNKLLITSFIEQNPDCFYRSCINGHVTGSALLLSHDKRYILLHFHNLCQKWLPFGGHADGESDIASVAMRELAEESGITDVELLYNSPSYINIHYIPHNDKKGEKEHVHYDITYTFICKKAEDCLQSPEALEMRWIPIDILKKYDMHDILAITLKKLELL</sequence>
<feature type="domain" description="Nudix hydrolase" evidence="1">
    <location>
        <begin position="45"/>
        <end position="180"/>
    </location>
</feature>
<dbReference type="PROSITE" id="PS51462">
    <property type="entry name" value="NUDIX"/>
    <property type="match status" value="1"/>
</dbReference>
<dbReference type="SUPFAM" id="SSF55811">
    <property type="entry name" value="Nudix"/>
    <property type="match status" value="1"/>
</dbReference>
<dbReference type="Pfam" id="PF00293">
    <property type="entry name" value="NUDIX"/>
    <property type="match status" value="1"/>
</dbReference>
<keyword evidence="3" id="KW-1185">Reference proteome</keyword>
<comment type="caution">
    <text evidence="2">The sequence shown here is derived from an EMBL/GenBank/DDBJ whole genome shotgun (WGS) entry which is preliminary data.</text>
</comment>
<protein>
    <submittedName>
        <fullName evidence="2">NUDIX hydrolase</fullName>
    </submittedName>
</protein>
<dbReference type="Proteomes" id="UP001293791">
    <property type="component" value="Unassembled WGS sequence"/>
</dbReference>
<name>A0ABU5L6C8_9RICK</name>
<dbReference type="Gene3D" id="3.90.79.10">
    <property type="entry name" value="Nucleoside Triphosphate Pyrophosphohydrolase"/>
    <property type="match status" value="1"/>
</dbReference>
<dbReference type="EMBL" id="JARGYT010000001">
    <property type="protein sequence ID" value="MDZ5761688.1"/>
    <property type="molecule type" value="Genomic_DNA"/>
</dbReference>
<dbReference type="InterPro" id="IPR015797">
    <property type="entry name" value="NUDIX_hydrolase-like_dom_sf"/>
</dbReference>